<protein>
    <recommendedName>
        <fullName evidence="5">PBP domain-containing protein</fullName>
    </recommendedName>
</protein>
<sequence length="940" mass="101265">MTGSRARAVALLFLAACLAGVARAQTVELGLTGTSTGSAFGGKLMSAVEGMASNQVHTSYREAPNDDLAHAEFNVGTQAAFTSAPLVQGDSFLNVPVAYSTMSIYANIPGVTETINMTTCLLAKIFNGELINWKIPEILEINPKLEALQGDKTVTEILVVRPKLIDDGNGNKLDPADTSLLKDFLRKFLAGNPCEGVTENDDLDYVSELVSTPIALVDDPLGVAKNTPMSITYSTTAQGTASGSSVREVGIQNEAGTYIKASELNAANTISEIKKRLPSPLNPPSGFSGVHAWNMPGEGVYPMTLIHYIQAPSDVSGAPWADGAGALLQAVCKFAVSESGQKFLDGTGLKPLYDADADFRDAVVNTVINDMDISGQTPYELEFEGQYKGNLPLGLSENREDWAISQLVRLNERIAELEHQMELNQNVVLQGSGSSASAAVVWHLMRSFMASASTPVWMYYRAIGSIRGQRESTARNNNFETWNDFAVSDMPLAAADWNRLLQDSIVARRGKPLQVPIGISAMSFFVSIPKDALPDRKMKLTPCDLVKIFTGKVKSWSEFDLAAEDITFFYRSESGTTALVTSYLSEACPDEWSYSEKGLPTIPGFASVENARLADTTMDLANKLTATPWSIGYMDASTGQSSPFLVEVSLQNSAGNFLTSREAKISEAASRVLQSGAWPKDPKGSYAELNLLNQPGEETWPIVHMPFILIHENLMPLGAKGPLLVAFIKYMLEPEIQGGLKAEGVEPIPADVMNFIKTRTLPLFMTDPKFPQWVYEGDSLEYEGSKPFRLSAPDINSDFNVMRLREVKTDLDIIKVIAAEAESLNVRELVNSTANKFQADLSSEKKGLEDKIAEFESLAIAGIIFGIIGAAISILTVARSVAKGLGVSSAKNMRSSSGTGNMFGMGSGSGLRRKPSSLEEGVKPLTAADSEAGSLPNTLP</sequence>
<keyword evidence="4" id="KW-0732">Signal</keyword>
<comment type="similarity">
    <text evidence="1">Belongs to the PstS family.</text>
</comment>
<evidence type="ECO:0000256" key="4">
    <source>
        <dbReference type="SAM" id="SignalP"/>
    </source>
</evidence>
<feature type="chain" id="PRO_5030834343" description="PBP domain-containing protein" evidence="4">
    <location>
        <begin position="25"/>
        <end position="940"/>
    </location>
</feature>
<feature type="transmembrane region" description="Helical" evidence="3">
    <location>
        <begin position="858"/>
        <end position="878"/>
    </location>
</feature>
<dbReference type="AlphaFoldDB" id="A0A7S3QZU8"/>
<dbReference type="Gene3D" id="3.40.190.10">
    <property type="entry name" value="Periplasmic binding protein-like II"/>
    <property type="match status" value="4"/>
</dbReference>
<dbReference type="PANTHER" id="PTHR42996:SF1">
    <property type="entry name" value="PHOSPHATE-BINDING PROTEIN PSTS"/>
    <property type="match status" value="1"/>
</dbReference>
<name>A0A7S3QZU8_DUNTE</name>
<dbReference type="EMBL" id="HBIP01022488">
    <property type="protein sequence ID" value="CAE0498396.1"/>
    <property type="molecule type" value="Transcribed_RNA"/>
</dbReference>
<dbReference type="InterPro" id="IPR024370">
    <property type="entry name" value="PBP_domain"/>
</dbReference>
<reference evidence="6" key="1">
    <citation type="submission" date="2021-01" db="EMBL/GenBank/DDBJ databases">
        <authorList>
            <person name="Corre E."/>
            <person name="Pelletier E."/>
            <person name="Niang G."/>
            <person name="Scheremetjew M."/>
            <person name="Finn R."/>
            <person name="Kale V."/>
            <person name="Holt S."/>
            <person name="Cochrane G."/>
            <person name="Meng A."/>
            <person name="Brown T."/>
            <person name="Cohen L."/>
        </authorList>
    </citation>
    <scope>NUCLEOTIDE SEQUENCE</scope>
    <source>
        <strain evidence="6">CCMP1320</strain>
    </source>
</reference>
<evidence type="ECO:0000256" key="1">
    <source>
        <dbReference type="ARBA" id="ARBA00008725"/>
    </source>
</evidence>
<dbReference type="PANTHER" id="PTHR42996">
    <property type="entry name" value="PHOSPHATE-BINDING PROTEIN PSTS"/>
    <property type="match status" value="1"/>
</dbReference>
<feature type="domain" description="PBP" evidence="5">
    <location>
        <begin position="427"/>
        <end position="734"/>
    </location>
</feature>
<proteinExistence type="inferred from homology"/>
<keyword evidence="3" id="KW-1133">Transmembrane helix</keyword>
<gene>
    <name evidence="6" type="ORF">DTER00134_LOCUS13469</name>
</gene>
<keyword evidence="3" id="KW-0472">Membrane</keyword>
<evidence type="ECO:0000259" key="5">
    <source>
        <dbReference type="Pfam" id="PF12849"/>
    </source>
</evidence>
<feature type="region of interest" description="Disordered" evidence="2">
    <location>
        <begin position="892"/>
        <end position="940"/>
    </location>
</feature>
<dbReference type="Pfam" id="PF12849">
    <property type="entry name" value="PBP_like_2"/>
    <property type="match status" value="1"/>
</dbReference>
<evidence type="ECO:0000313" key="6">
    <source>
        <dbReference type="EMBL" id="CAE0498396.1"/>
    </source>
</evidence>
<dbReference type="InterPro" id="IPR050962">
    <property type="entry name" value="Phosphate-bind_PstS"/>
</dbReference>
<evidence type="ECO:0000256" key="3">
    <source>
        <dbReference type="SAM" id="Phobius"/>
    </source>
</evidence>
<keyword evidence="3" id="KW-0812">Transmembrane</keyword>
<feature type="signal peptide" evidence="4">
    <location>
        <begin position="1"/>
        <end position="24"/>
    </location>
</feature>
<accession>A0A7S3QZU8</accession>
<organism evidence="6">
    <name type="scientific">Dunaliella tertiolecta</name>
    <name type="common">Green alga</name>
    <dbReference type="NCBI Taxonomy" id="3047"/>
    <lineage>
        <taxon>Eukaryota</taxon>
        <taxon>Viridiplantae</taxon>
        <taxon>Chlorophyta</taxon>
        <taxon>core chlorophytes</taxon>
        <taxon>Chlorophyceae</taxon>
        <taxon>CS clade</taxon>
        <taxon>Chlamydomonadales</taxon>
        <taxon>Dunaliellaceae</taxon>
        <taxon>Dunaliella</taxon>
    </lineage>
</organism>
<evidence type="ECO:0000256" key="2">
    <source>
        <dbReference type="SAM" id="MobiDB-lite"/>
    </source>
</evidence>
<dbReference type="SUPFAM" id="SSF53850">
    <property type="entry name" value="Periplasmic binding protein-like II"/>
    <property type="match status" value="2"/>
</dbReference>